<sequence length="126" mass="12943">MAAVSFTYTVAPPAGTPEATFNGSPVPTSSTITAPVAPAAAASDSRSPTDAFYAAAAPALRAAQLDLMDALSSWKDSVGDREKAIENVKVEKGKGKAARMMMATKAADAEESDDEDEDEDGDGSEE</sequence>
<dbReference type="Proteomes" id="UP000279236">
    <property type="component" value="Unassembled WGS sequence"/>
</dbReference>
<name>A0A427Y644_9TREE</name>
<comment type="caution">
    <text evidence="2">The sequence shown here is derived from an EMBL/GenBank/DDBJ whole genome shotgun (WGS) entry which is preliminary data.</text>
</comment>
<organism evidence="2 3">
    <name type="scientific">Apiotrichum porosum</name>
    <dbReference type="NCBI Taxonomy" id="105984"/>
    <lineage>
        <taxon>Eukaryota</taxon>
        <taxon>Fungi</taxon>
        <taxon>Dikarya</taxon>
        <taxon>Basidiomycota</taxon>
        <taxon>Agaricomycotina</taxon>
        <taxon>Tremellomycetes</taxon>
        <taxon>Trichosporonales</taxon>
        <taxon>Trichosporonaceae</taxon>
        <taxon>Apiotrichum</taxon>
    </lineage>
</organism>
<feature type="region of interest" description="Disordered" evidence="1">
    <location>
        <begin position="92"/>
        <end position="126"/>
    </location>
</feature>
<feature type="compositionally biased region" description="Acidic residues" evidence="1">
    <location>
        <begin position="109"/>
        <end position="126"/>
    </location>
</feature>
<dbReference type="EMBL" id="RSCE01000002">
    <property type="protein sequence ID" value="RSH86558.1"/>
    <property type="molecule type" value="Genomic_DNA"/>
</dbReference>
<protein>
    <submittedName>
        <fullName evidence="2">Uncharacterized protein</fullName>
    </submittedName>
</protein>
<dbReference type="AlphaFoldDB" id="A0A427Y644"/>
<dbReference type="GeneID" id="39589370"/>
<gene>
    <name evidence="2" type="ORF">EHS24_004827</name>
</gene>
<proteinExistence type="predicted"/>
<dbReference type="RefSeq" id="XP_028479343.1">
    <property type="nucleotide sequence ID" value="XM_028620371.1"/>
</dbReference>
<evidence type="ECO:0000313" key="3">
    <source>
        <dbReference type="Proteomes" id="UP000279236"/>
    </source>
</evidence>
<evidence type="ECO:0000256" key="1">
    <source>
        <dbReference type="SAM" id="MobiDB-lite"/>
    </source>
</evidence>
<accession>A0A427Y644</accession>
<evidence type="ECO:0000313" key="2">
    <source>
        <dbReference type="EMBL" id="RSH86558.1"/>
    </source>
</evidence>
<reference evidence="2 3" key="1">
    <citation type="submission" date="2018-11" db="EMBL/GenBank/DDBJ databases">
        <title>Genome sequence of Apiotrichum porosum DSM 27194.</title>
        <authorList>
            <person name="Aliyu H."/>
            <person name="Gorte O."/>
            <person name="Ochsenreither K."/>
        </authorList>
    </citation>
    <scope>NUCLEOTIDE SEQUENCE [LARGE SCALE GENOMIC DNA]</scope>
    <source>
        <strain evidence="2 3">DSM 27194</strain>
    </source>
</reference>
<keyword evidence="3" id="KW-1185">Reference proteome</keyword>